<evidence type="ECO:0000313" key="3">
    <source>
        <dbReference type="EMBL" id="WWC72567.1"/>
    </source>
</evidence>
<proteinExistence type="predicted"/>
<gene>
    <name evidence="2" type="ORF">I206_07917</name>
    <name evidence="3" type="ORF">I206_106529</name>
</gene>
<name>A0A1B9HS82_9TREE</name>
<feature type="compositionally biased region" description="Low complexity" evidence="1">
    <location>
        <begin position="466"/>
        <end position="479"/>
    </location>
</feature>
<protein>
    <submittedName>
        <fullName evidence="2">Uncharacterized protein</fullName>
    </submittedName>
</protein>
<keyword evidence="4" id="KW-1185">Reference proteome</keyword>
<dbReference type="EMBL" id="CP144527">
    <property type="protein sequence ID" value="WWC72567.1"/>
    <property type="molecule type" value="Genomic_DNA"/>
</dbReference>
<evidence type="ECO:0000313" key="4">
    <source>
        <dbReference type="Proteomes" id="UP000094020"/>
    </source>
</evidence>
<reference evidence="2" key="3">
    <citation type="submission" date="2016-07" db="EMBL/GenBank/DDBJ databases">
        <title>Evolution of pathogenesis and genome organization in the Tremellales.</title>
        <authorList>
            <person name="Cuomo C."/>
            <person name="Litvintseva A."/>
            <person name="Heitman J."/>
            <person name="Chen Y."/>
            <person name="Sun S."/>
            <person name="Springer D."/>
            <person name="Dromer F."/>
            <person name="Young S."/>
            <person name="Zeng Q."/>
            <person name="Chapman S."/>
            <person name="Gujja S."/>
            <person name="Saif S."/>
            <person name="Birren B."/>
        </authorList>
    </citation>
    <scope>NUCLEOTIDE SEQUENCE</scope>
    <source>
        <strain evidence="2">CBS 10737</strain>
    </source>
</reference>
<feature type="compositionally biased region" description="Polar residues" evidence="1">
    <location>
        <begin position="359"/>
        <end position="397"/>
    </location>
</feature>
<feature type="region of interest" description="Disordered" evidence="1">
    <location>
        <begin position="227"/>
        <end position="260"/>
    </location>
</feature>
<feature type="compositionally biased region" description="Basic and acidic residues" evidence="1">
    <location>
        <begin position="810"/>
        <end position="821"/>
    </location>
</feature>
<feature type="compositionally biased region" description="Polar residues" evidence="1">
    <location>
        <begin position="525"/>
        <end position="537"/>
    </location>
</feature>
<dbReference type="OrthoDB" id="2575080at2759"/>
<feature type="compositionally biased region" description="Polar residues" evidence="1">
    <location>
        <begin position="561"/>
        <end position="583"/>
    </location>
</feature>
<dbReference type="GeneID" id="30176286"/>
<feature type="compositionally biased region" description="Polar residues" evidence="1">
    <location>
        <begin position="688"/>
        <end position="698"/>
    </location>
</feature>
<feature type="compositionally biased region" description="Basic and acidic residues" evidence="1">
    <location>
        <begin position="126"/>
        <end position="140"/>
    </location>
</feature>
<feature type="region of interest" description="Disordered" evidence="1">
    <location>
        <begin position="644"/>
        <end position="821"/>
    </location>
</feature>
<feature type="compositionally biased region" description="Low complexity" evidence="1">
    <location>
        <begin position="413"/>
        <end position="425"/>
    </location>
</feature>
<feature type="region of interest" description="Disordered" evidence="1">
    <location>
        <begin position="126"/>
        <end position="178"/>
    </location>
</feature>
<reference evidence="3" key="4">
    <citation type="submission" date="2024-02" db="EMBL/GenBank/DDBJ databases">
        <title>Comparative genomics of Cryptococcus and Kwoniella reveals pathogenesis evolution and contrasting modes of karyotype evolution via chromosome fusion or intercentromeric recombination.</title>
        <authorList>
            <person name="Coelho M.A."/>
            <person name="David-Palma M."/>
            <person name="Shea T."/>
            <person name="Bowers K."/>
            <person name="McGinley-Smith S."/>
            <person name="Mohammad A.W."/>
            <person name="Gnirke A."/>
            <person name="Yurkov A.M."/>
            <person name="Nowrousian M."/>
            <person name="Sun S."/>
            <person name="Cuomo C.A."/>
            <person name="Heitman J."/>
        </authorList>
    </citation>
    <scope>NUCLEOTIDE SEQUENCE</scope>
    <source>
        <strain evidence="3">CBS 10737</strain>
    </source>
</reference>
<evidence type="ECO:0000313" key="2">
    <source>
        <dbReference type="EMBL" id="OCF46132.1"/>
    </source>
</evidence>
<feature type="compositionally biased region" description="Low complexity" evidence="1">
    <location>
        <begin position="9"/>
        <end position="22"/>
    </location>
</feature>
<sequence>MSGPPGPSRLPSSTSPTRPNLPLISTSREEAERFFAQLEASSDRKTSGPSDRKPFLSNNSQNRVSQSFNQKSQASVIKPRPDHLFTGSASLKPNKGKQKEVIDLTLSDTDDEVIIPLDSNMKPIVKMEKSRVSDRRESLASDHAGSSRFPEAENSQHRIKLPETQLGPTTSRKSPHSITYNTNANGLSPQEAIDMRSPPWNPPTISHVPLQLLGDGNSMVGRTKRAFSRTPSGSIPMSFSPQKKRKIMPPQSEKHRMSKAEWDAAIDEKKRLDDAKKAMLISSQRANGERGISMSRSVSKESVKTASKSKAHLPSPLKTPMTLPSTTTSPSKNPSPDSHLGTHPPSRATYPLSKPTEPLGSTSLTAVNFPSGSSNVPKSTPNLFEPSKNYNTSSQAGPSKILAPISNKPRQVTSTKSQSSSSQPMPKQPDGHVRTSSRPRPAPGAYTIPAADTPMDEWPRIDSTHSAGSSGTRRISGGSPIKLKNNQTEQRKSTVARSTKKDLPKVFPAKSTDATPDISRKSHSINKQSQISPTKLKSSNKRTPRTPGRDDNSSRRSTSSQLTPLPSRTASPANPSPVKSLSASPVKGRPFPRLLGDETPLPKDRAPVVISESKETHQEEEADIKPLIDPDAIFAEFDDFKWTNDEEEPINHPGVSGTAAETVDQDIITQTDSADSKPIQTDKVGEMSTPSETLTTPRSAPEIKSASPPPVSPNKRDTEPDKWQQLLEERKAEEEQEKEAERERERRMEAEFQATMGDKQDEGEGGASGESGDLTTFLDDINSKPNEPTKLRSPSPIKPDFKSAVQSRSESNKAKKEYEKAAKRKAKLDAIHKAIQDENARKYKNENKEFAKILKGIDQSNEFDEVMNDILASNINANLLKDRKTVENAYPTPETDLDVAGQRSGNTDDESEEDYYIDPENLDRVLDDSFSQRHINDPAKLENMIHDLKTKGVGVDDNLVRDIKVGLKQQSLAESELSWEGFWEDDHPKPEQLNQRQFIPFDPSSTVQDPILRVIIDMTSQSDSPLDLEAVSTVVSSGTLQFVKEKRREIGLMLLNNAISSSDISWSYTARSAFIDLSQIQGYFQTADLYDFVEIGIATLLTLGARKTILGPVIKKTPIVEAESRSSGLSIIRETGCALICRIIIALTKSSSSKVETQSILNWLPILLLLSVDSSTSSTLNRIIGDTIQILLLNSFDSSDDVFEQSRKIALSIASSSTTYPVVVKVAILESLGQRTNESSMVHKWLGMEFLSPGSLDQTEDKPSVPPVRYLLSSIQSLSDEIRPMLSADNTDKEEPNYDHINNRVTFLYAAMSDMAGLVKEMNIDFEDNIDNVKELIENCEVERVREGLRKCRDLLSDQSNGTLKAVVKARLHQLYEITRLTLTLEIKKNIRSNRLGKNLKVGSKGQTQLNFGKIIQNVEAESQVGIEMERKNSINGEGEDVEMLLG</sequence>
<feature type="compositionally biased region" description="Basic and acidic residues" evidence="1">
    <location>
        <begin position="714"/>
        <end position="750"/>
    </location>
</feature>
<dbReference type="EMBL" id="KV700120">
    <property type="protein sequence ID" value="OCF46132.1"/>
    <property type="molecule type" value="Genomic_DNA"/>
</dbReference>
<feature type="region of interest" description="Disordered" evidence="1">
    <location>
        <begin position="1"/>
        <end position="98"/>
    </location>
</feature>
<feature type="compositionally biased region" description="Polar residues" evidence="1">
    <location>
        <begin position="56"/>
        <end position="75"/>
    </location>
</feature>
<feature type="compositionally biased region" description="Low complexity" evidence="1">
    <location>
        <begin position="313"/>
        <end position="336"/>
    </location>
</feature>
<accession>A0A1B9HS82</accession>
<organism evidence="2">
    <name type="scientific">Kwoniella pini CBS 10737</name>
    <dbReference type="NCBI Taxonomy" id="1296096"/>
    <lineage>
        <taxon>Eukaryota</taxon>
        <taxon>Fungi</taxon>
        <taxon>Dikarya</taxon>
        <taxon>Basidiomycota</taxon>
        <taxon>Agaricomycotina</taxon>
        <taxon>Tremellomycetes</taxon>
        <taxon>Tremellales</taxon>
        <taxon>Cryptococcaceae</taxon>
        <taxon>Kwoniella</taxon>
    </lineage>
</organism>
<dbReference type="KEGG" id="kpin:30176286"/>
<feature type="compositionally biased region" description="Polar residues" evidence="1">
    <location>
        <begin position="166"/>
        <end position="178"/>
    </location>
</feature>
<feature type="compositionally biased region" description="Basic and acidic residues" evidence="1">
    <location>
        <begin position="600"/>
        <end position="628"/>
    </location>
</feature>
<evidence type="ECO:0000256" key="1">
    <source>
        <dbReference type="SAM" id="MobiDB-lite"/>
    </source>
</evidence>
<dbReference type="RefSeq" id="XP_019007351.1">
    <property type="nucleotide sequence ID" value="XM_019159601.1"/>
</dbReference>
<feature type="region of interest" description="Disordered" evidence="1">
    <location>
        <begin position="281"/>
        <end position="628"/>
    </location>
</feature>
<feature type="compositionally biased region" description="Basic and acidic residues" evidence="1">
    <location>
        <begin position="41"/>
        <end position="54"/>
    </location>
</feature>
<dbReference type="Proteomes" id="UP000094020">
    <property type="component" value="Chromosome 9"/>
</dbReference>
<reference evidence="3" key="2">
    <citation type="submission" date="2013-07" db="EMBL/GenBank/DDBJ databases">
        <authorList>
            <consortium name="The Broad Institute Genome Sequencing Platform"/>
            <person name="Cuomo C."/>
            <person name="Litvintseva A."/>
            <person name="Chen Y."/>
            <person name="Heitman J."/>
            <person name="Sun S."/>
            <person name="Springer D."/>
            <person name="Dromer F."/>
            <person name="Young S.K."/>
            <person name="Zeng Q."/>
            <person name="Gargeya S."/>
            <person name="Fitzgerald M."/>
            <person name="Abouelleil A."/>
            <person name="Alvarado L."/>
            <person name="Berlin A.M."/>
            <person name="Chapman S.B."/>
            <person name="Dewar J."/>
            <person name="Goldberg J."/>
            <person name="Griggs A."/>
            <person name="Gujja S."/>
            <person name="Hansen M."/>
            <person name="Howarth C."/>
            <person name="Imamovic A."/>
            <person name="Larimer J."/>
            <person name="McCowan C."/>
            <person name="Murphy C."/>
            <person name="Pearson M."/>
            <person name="Priest M."/>
            <person name="Roberts A."/>
            <person name="Saif S."/>
            <person name="Shea T."/>
            <person name="Sykes S."/>
            <person name="Wortman J."/>
            <person name="Nusbaum C."/>
            <person name="Birren B."/>
        </authorList>
    </citation>
    <scope>NUCLEOTIDE SEQUENCE</scope>
    <source>
        <strain evidence="3">CBS 10737</strain>
    </source>
</reference>
<feature type="compositionally biased region" description="Polar residues" evidence="1">
    <location>
        <begin position="229"/>
        <end position="241"/>
    </location>
</feature>
<feature type="compositionally biased region" description="Polar residues" evidence="1">
    <location>
        <begin position="484"/>
        <end position="497"/>
    </location>
</feature>
<reference evidence="2" key="1">
    <citation type="submission" date="2013-07" db="EMBL/GenBank/DDBJ databases">
        <title>The Genome Sequence of Cryptococcus pinus CBS10737.</title>
        <authorList>
            <consortium name="The Broad Institute Genome Sequencing Platform"/>
            <person name="Cuomo C."/>
            <person name="Litvintseva A."/>
            <person name="Chen Y."/>
            <person name="Heitman J."/>
            <person name="Sun S."/>
            <person name="Springer D."/>
            <person name="Dromer F."/>
            <person name="Young S.K."/>
            <person name="Zeng Q."/>
            <person name="Gargeya S."/>
            <person name="Fitzgerald M."/>
            <person name="Abouelleil A."/>
            <person name="Alvarado L."/>
            <person name="Berlin A.M."/>
            <person name="Chapman S.B."/>
            <person name="Dewar J."/>
            <person name="Goldberg J."/>
            <person name="Griggs A."/>
            <person name="Gujja S."/>
            <person name="Hansen M."/>
            <person name="Howarth C."/>
            <person name="Imamovic A."/>
            <person name="Larimer J."/>
            <person name="McCowan C."/>
            <person name="Murphy C."/>
            <person name="Pearson M."/>
            <person name="Priest M."/>
            <person name="Roberts A."/>
            <person name="Saif S."/>
            <person name="Shea T."/>
            <person name="Sykes S."/>
            <person name="Wortman J."/>
            <person name="Nusbaum C."/>
            <person name="Birren B."/>
        </authorList>
    </citation>
    <scope>NUCLEOTIDE SEQUENCE [LARGE SCALE GENOMIC DNA]</scope>
    <source>
        <strain evidence="2">CBS 10737</strain>
    </source>
</reference>
<feature type="region of interest" description="Disordered" evidence="1">
    <location>
        <begin position="890"/>
        <end position="913"/>
    </location>
</feature>
<dbReference type="STRING" id="1296096.A0A1B9HS82"/>